<evidence type="ECO:0000313" key="5">
    <source>
        <dbReference type="Proteomes" id="UP000663852"/>
    </source>
</evidence>
<feature type="repeat" description="NHL" evidence="2">
    <location>
        <begin position="372"/>
        <end position="409"/>
    </location>
</feature>
<evidence type="ECO:0000256" key="2">
    <source>
        <dbReference type="PROSITE-ProRule" id="PRU00504"/>
    </source>
</evidence>
<organism evidence="4 5">
    <name type="scientific">Adineta ricciae</name>
    <name type="common">Rotifer</name>
    <dbReference type="NCBI Taxonomy" id="249248"/>
    <lineage>
        <taxon>Eukaryota</taxon>
        <taxon>Metazoa</taxon>
        <taxon>Spiralia</taxon>
        <taxon>Gnathifera</taxon>
        <taxon>Rotifera</taxon>
        <taxon>Eurotatoria</taxon>
        <taxon>Bdelloidea</taxon>
        <taxon>Adinetida</taxon>
        <taxon>Adinetidae</taxon>
        <taxon>Adineta</taxon>
    </lineage>
</organism>
<dbReference type="PANTHER" id="PTHR24104">
    <property type="entry name" value="E3 UBIQUITIN-PROTEIN LIGASE NHLRC1-RELATED"/>
    <property type="match status" value="1"/>
</dbReference>
<dbReference type="PANTHER" id="PTHR24104:SF25">
    <property type="entry name" value="PROTEIN LIN-41"/>
    <property type="match status" value="1"/>
</dbReference>
<dbReference type="PROSITE" id="PS51125">
    <property type="entry name" value="NHL"/>
    <property type="match status" value="1"/>
</dbReference>
<keyword evidence="3" id="KW-0812">Transmembrane</keyword>
<protein>
    <submittedName>
        <fullName evidence="4">Uncharacterized protein</fullName>
    </submittedName>
</protein>
<dbReference type="Proteomes" id="UP000663852">
    <property type="component" value="Unassembled WGS sequence"/>
</dbReference>
<dbReference type="CDD" id="cd05819">
    <property type="entry name" value="NHL"/>
    <property type="match status" value="1"/>
</dbReference>
<reference evidence="4" key="1">
    <citation type="submission" date="2021-02" db="EMBL/GenBank/DDBJ databases">
        <authorList>
            <person name="Nowell W R."/>
        </authorList>
    </citation>
    <scope>NUCLEOTIDE SEQUENCE</scope>
</reference>
<sequence>MKSNKQELYKVKVYNPAPNCSKPAQAPGTQSRTTYLCNRKRTSMYIVLSPVPLILIALVVMIPTVFVARKTKTTAAPIPITTVTTVTMSTTTTQTTTPTETRTTETTIYKSDGKKYLKWKQQATTVAGGNGNQFNQLSSPYGISVGQNKTIIIADYGNDRVVRWEWQAKKGTIVAGGKGRGNRTDQLHSPRDVIVAKDNQSIIIVDYSNRRVIRWFDQSPLNQQILINDIDCYGLAMDKEGYLYVSDVRKQEVRRWKEGESQGTIVAGGNGLGNRLNQLKWPSYLFVDDEQSIYVSDHGNHRVMKWRKDAKEGSIVAGGNREGNSLNQLWHPEGVIVDRWGQIYVADLGNNRVMRWREGDKEGGIVVGGNGYGQRLDQLSYPTGLSFDDEGNLYVADCGNDRIQKFDLILS</sequence>
<evidence type="ECO:0000313" key="4">
    <source>
        <dbReference type="EMBL" id="CAF1503403.1"/>
    </source>
</evidence>
<proteinExistence type="predicted"/>
<evidence type="ECO:0000256" key="3">
    <source>
        <dbReference type="SAM" id="Phobius"/>
    </source>
</evidence>
<dbReference type="OrthoDB" id="10039644at2759"/>
<evidence type="ECO:0000256" key="1">
    <source>
        <dbReference type="ARBA" id="ARBA00022737"/>
    </source>
</evidence>
<comment type="caution">
    <text evidence="4">The sequence shown here is derived from an EMBL/GenBank/DDBJ whole genome shotgun (WGS) entry which is preliminary data.</text>
</comment>
<dbReference type="EMBL" id="CAJNOJ010000648">
    <property type="protein sequence ID" value="CAF1503403.1"/>
    <property type="molecule type" value="Genomic_DNA"/>
</dbReference>
<dbReference type="AlphaFoldDB" id="A0A815TIB0"/>
<keyword evidence="1" id="KW-0677">Repeat</keyword>
<dbReference type="SUPFAM" id="SSF63829">
    <property type="entry name" value="Calcium-dependent phosphotriesterase"/>
    <property type="match status" value="1"/>
</dbReference>
<dbReference type="InterPro" id="IPR050952">
    <property type="entry name" value="TRIM-NHL_E3_ligases"/>
</dbReference>
<gene>
    <name evidence="4" type="ORF">EDS130_LOCUS42777</name>
</gene>
<dbReference type="InterPro" id="IPR001258">
    <property type="entry name" value="NHL_repeat"/>
</dbReference>
<keyword evidence="3" id="KW-1133">Transmembrane helix</keyword>
<dbReference type="GO" id="GO:0008270">
    <property type="term" value="F:zinc ion binding"/>
    <property type="evidence" value="ECO:0007669"/>
    <property type="project" value="UniProtKB-KW"/>
</dbReference>
<feature type="transmembrane region" description="Helical" evidence="3">
    <location>
        <begin position="45"/>
        <end position="68"/>
    </location>
</feature>
<keyword evidence="3" id="KW-0472">Membrane</keyword>
<dbReference type="Pfam" id="PF01436">
    <property type="entry name" value="NHL"/>
    <property type="match status" value="1"/>
</dbReference>
<dbReference type="InterPro" id="IPR011042">
    <property type="entry name" value="6-blade_b-propeller_TolB-like"/>
</dbReference>
<dbReference type="SUPFAM" id="SSF101898">
    <property type="entry name" value="NHL repeat"/>
    <property type="match status" value="1"/>
</dbReference>
<accession>A0A815TIB0</accession>
<name>A0A815TIB0_ADIRI</name>
<dbReference type="Gene3D" id="2.40.10.500">
    <property type="match status" value="1"/>
</dbReference>
<dbReference type="Gene3D" id="2.120.10.30">
    <property type="entry name" value="TolB, C-terminal domain"/>
    <property type="match status" value="2"/>
</dbReference>